<protein>
    <submittedName>
        <fullName evidence="2">Uncharacterized protein</fullName>
    </submittedName>
</protein>
<dbReference type="eggNOG" id="ENOG503306S">
    <property type="taxonomic scope" value="Bacteria"/>
</dbReference>
<keyword evidence="3" id="KW-1185">Reference proteome</keyword>
<dbReference type="AlphaFoldDB" id="F1TB77"/>
<reference evidence="2" key="1">
    <citation type="submission" date="2009-07" db="EMBL/GenBank/DDBJ databases">
        <authorList>
            <consortium name="US DOE Joint Genome Institute (JGI-PGF)"/>
            <person name="Lucas S."/>
            <person name="Copeland A."/>
            <person name="Lapidus A."/>
            <person name="Glavina del Rio T."/>
            <person name="Tice H."/>
            <person name="Bruce D."/>
            <person name="Goodwin L."/>
            <person name="Pitluck S."/>
            <person name="Larimer F."/>
            <person name="Land M.L."/>
            <person name="Mouttaki H."/>
            <person name="He Z."/>
            <person name="Zhou J."/>
            <person name="Hemme C.L."/>
        </authorList>
    </citation>
    <scope>NUCLEOTIDE SEQUENCE [LARGE SCALE GENOMIC DNA]</scope>
    <source>
        <strain evidence="2">DSM 2782</strain>
    </source>
</reference>
<keyword evidence="1" id="KW-0812">Transmembrane</keyword>
<evidence type="ECO:0000313" key="3">
    <source>
        <dbReference type="Proteomes" id="UP000003860"/>
    </source>
</evidence>
<dbReference type="EMBL" id="ACXX02000004">
    <property type="protein sequence ID" value="EGD48281.1"/>
    <property type="molecule type" value="Genomic_DNA"/>
</dbReference>
<proteinExistence type="predicted"/>
<keyword evidence="1" id="KW-0472">Membrane</keyword>
<evidence type="ECO:0000256" key="1">
    <source>
        <dbReference type="SAM" id="Phobius"/>
    </source>
</evidence>
<feature type="transmembrane region" description="Helical" evidence="1">
    <location>
        <begin position="6"/>
        <end position="22"/>
    </location>
</feature>
<sequence>MIIYIIIGYTFLVIFTFIPLYKKKLWSDFWVNTILGVLSLIMAVLISFNVNIPSPAKPLEHFITLILGK</sequence>
<feature type="transmembrane region" description="Helical" evidence="1">
    <location>
        <begin position="29"/>
        <end position="50"/>
    </location>
</feature>
<dbReference type="Proteomes" id="UP000003860">
    <property type="component" value="Unassembled WGS sequence"/>
</dbReference>
<accession>F1TB77</accession>
<gene>
    <name evidence="2" type="ORF">Cpap_2431</name>
</gene>
<keyword evidence="1" id="KW-1133">Transmembrane helix</keyword>
<evidence type="ECO:0000313" key="2">
    <source>
        <dbReference type="EMBL" id="EGD48281.1"/>
    </source>
</evidence>
<dbReference type="STRING" id="588581.Cpap_2431"/>
<reference evidence="2" key="2">
    <citation type="submission" date="2011-01" db="EMBL/GenBank/DDBJ databases">
        <title>The Non-contiguous Finished genome of Clostridium papyrosolvens.</title>
        <authorList>
            <person name="Lucas S."/>
            <person name="Copeland A."/>
            <person name="Lapidus A."/>
            <person name="Cheng J.-F."/>
            <person name="Goodwin L."/>
            <person name="Pitluck S."/>
            <person name="Misra M."/>
            <person name="Chertkov O."/>
            <person name="Detter J.C."/>
            <person name="Han C."/>
            <person name="Tapia R."/>
            <person name="Land M."/>
            <person name="Hauser L."/>
            <person name="Kyrpides N."/>
            <person name="Ivanova N."/>
            <person name="Pagani I."/>
            <person name="Mouttaki H."/>
            <person name="He Z."/>
            <person name="Zhou J."/>
            <person name="Hemme C.L."/>
            <person name="Woyke T."/>
        </authorList>
    </citation>
    <scope>NUCLEOTIDE SEQUENCE [LARGE SCALE GENOMIC DNA]</scope>
    <source>
        <strain evidence="2">DSM 2782</strain>
    </source>
</reference>
<comment type="caution">
    <text evidence="2">The sequence shown here is derived from an EMBL/GenBank/DDBJ whole genome shotgun (WGS) entry which is preliminary data.</text>
</comment>
<name>F1TB77_9FIRM</name>
<organism evidence="2 3">
    <name type="scientific">Ruminiclostridium papyrosolvens DSM 2782</name>
    <dbReference type="NCBI Taxonomy" id="588581"/>
    <lineage>
        <taxon>Bacteria</taxon>
        <taxon>Bacillati</taxon>
        <taxon>Bacillota</taxon>
        <taxon>Clostridia</taxon>
        <taxon>Eubacteriales</taxon>
        <taxon>Oscillospiraceae</taxon>
        <taxon>Ruminiclostridium</taxon>
    </lineage>
</organism>